<protein>
    <recommendedName>
        <fullName evidence="4">DUF2845 domain-containing protein</fullName>
    </recommendedName>
</protein>
<dbReference type="InParanoid" id="A0A2U3MXZ5"/>
<evidence type="ECO:0000313" key="3">
    <source>
        <dbReference type="Proteomes" id="UP000245974"/>
    </source>
</evidence>
<dbReference type="AlphaFoldDB" id="A0A2U3MXZ5"/>
<dbReference type="RefSeq" id="WP_121973787.1">
    <property type="nucleotide sequence ID" value="NZ_OOGT01000052.1"/>
</dbReference>
<feature type="chain" id="PRO_5015651379" description="DUF2845 domain-containing protein" evidence="1">
    <location>
        <begin position="19"/>
        <end position="94"/>
    </location>
</feature>
<feature type="signal peptide" evidence="1">
    <location>
        <begin position="1"/>
        <end position="18"/>
    </location>
</feature>
<keyword evidence="1" id="KW-0732">Signal</keyword>
<proteinExistence type="predicted"/>
<evidence type="ECO:0000313" key="2">
    <source>
        <dbReference type="EMBL" id="SPL70306.1"/>
    </source>
</evidence>
<accession>A0A2U3MXZ5</accession>
<dbReference type="OrthoDB" id="6700275at2"/>
<evidence type="ECO:0008006" key="4">
    <source>
        <dbReference type="Google" id="ProtNLM"/>
    </source>
</evidence>
<reference evidence="3" key="1">
    <citation type="submission" date="2018-03" db="EMBL/GenBank/DDBJ databases">
        <authorList>
            <person name="Blom J."/>
        </authorList>
    </citation>
    <scope>NUCLEOTIDE SEQUENCE [LARGE SCALE GENOMIC DNA]</scope>
    <source>
        <strain evidence="3">KPC-SM-21</strain>
    </source>
</reference>
<organism evidence="2 3">
    <name type="scientific">Acinetobacter stercoris</name>
    <dbReference type="NCBI Taxonomy" id="2126983"/>
    <lineage>
        <taxon>Bacteria</taxon>
        <taxon>Pseudomonadati</taxon>
        <taxon>Pseudomonadota</taxon>
        <taxon>Gammaproteobacteria</taxon>
        <taxon>Moraxellales</taxon>
        <taxon>Moraxellaceae</taxon>
        <taxon>Acinetobacter</taxon>
    </lineage>
</organism>
<sequence length="94" mass="10875">MKKFIFASILLMSTVCFADSTTTSLRTNSGDIISLRDTESSVLDKIGKLRPKYYVLDDGKYYCSATEYVYQVDRQEYKIIICRGNVVKILWRNI</sequence>
<dbReference type="EMBL" id="OOGT01000052">
    <property type="protein sequence ID" value="SPL70306.1"/>
    <property type="molecule type" value="Genomic_DNA"/>
</dbReference>
<keyword evidence="3" id="KW-1185">Reference proteome</keyword>
<gene>
    <name evidence="2" type="ORF">KPC_1484</name>
</gene>
<name>A0A2U3MXZ5_9GAMM</name>
<evidence type="ECO:0000256" key="1">
    <source>
        <dbReference type="SAM" id="SignalP"/>
    </source>
</evidence>
<dbReference type="Proteomes" id="UP000245974">
    <property type="component" value="Unassembled WGS sequence"/>
</dbReference>